<protein>
    <submittedName>
        <fullName evidence="1">Uncharacterized protein</fullName>
    </submittedName>
</protein>
<proteinExistence type="predicted"/>
<reference evidence="1 2" key="1">
    <citation type="journal article" date="2012" name="J. Bacteriol.">
        <title>Genome sequence of proteorhodopsin-containing sea ice bacterium Glaciecola punicea ACAM 611T.</title>
        <authorList>
            <person name="Qin Q.-L."/>
            <person name="Xie B.-B."/>
            <person name="Shu Y.-L."/>
            <person name="Rong J.-C."/>
            <person name="Zhao D.-L."/>
            <person name="Zhang X.-Y."/>
            <person name="Chen X.-L."/>
            <person name="Zhou B.-C."/>
            <person name="Zhanga Y.-Z."/>
        </authorList>
    </citation>
    <scope>NUCLEOTIDE SEQUENCE [LARGE SCALE GENOMIC DNA]</scope>
    <source>
        <strain evidence="1 2">ACAM 611</strain>
    </source>
</reference>
<evidence type="ECO:0000313" key="2">
    <source>
        <dbReference type="Proteomes" id="UP000053586"/>
    </source>
</evidence>
<dbReference type="AlphaFoldDB" id="H5TAH6"/>
<evidence type="ECO:0000313" key="1">
    <source>
        <dbReference type="EMBL" id="GAB55303.1"/>
    </source>
</evidence>
<dbReference type="EMBL" id="BAET01000008">
    <property type="protein sequence ID" value="GAB55303.1"/>
    <property type="molecule type" value="Genomic_DNA"/>
</dbReference>
<reference evidence="1 2" key="2">
    <citation type="journal article" date="2017" name="Antonie Van Leeuwenhoek">
        <title>Rhizobium rhizosphaerae sp. nov., a novel species isolated from rice rhizosphere.</title>
        <authorList>
            <person name="Zhao J.J."/>
            <person name="Zhang J."/>
            <person name="Zhang R.J."/>
            <person name="Zhang C.W."/>
            <person name="Yin H.Q."/>
            <person name="Zhang X.X."/>
        </authorList>
    </citation>
    <scope>NUCLEOTIDE SEQUENCE [LARGE SCALE GENOMIC DNA]</scope>
    <source>
        <strain evidence="1 2">ACAM 611</strain>
    </source>
</reference>
<keyword evidence="2" id="KW-1185">Reference proteome</keyword>
<organism evidence="1 2">
    <name type="scientific">Glaciecola punicea ACAM 611</name>
    <dbReference type="NCBI Taxonomy" id="1121923"/>
    <lineage>
        <taxon>Bacteria</taxon>
        <taxon>Pseudomonadati</taxon>
        <taxon>Pseudomonadota</taxon>
        <taxon>Gammaproteobacteria</taxon>
        <taxon>Alteromonadales</taxon>
        <taxon>Alteromonadaceae</taxon>
        <taxon>Glaciecola</taxon>
    </lineage>
</organism>
<name>H5TAH6_9ALTE</name>
<dbReference type="Proteomes" id="UP000053586">
    <property type="component" value="Unassembled WGS sequence"/>
</dbReference>
<sequence>MYSCSLYIYFIYCAIFRDLSSYLQAAQLAQIYGDQQKRVLL</sequence>
<comment type="caution">
    <text evidence="1">The sequence shown here is derived from an EMBL/GenBank/DDBJ whole genome shotgun (WGS) entry which is preliminary data.</text>
</comment>
<accession>H5TAH6</accession>
<gene>
    <name evidence="1" type="ORF">GPUN_1174</name>
</gene>